<feature type="transmembrane region" description="Helical" evidence="1">
    <location>
        <begin position="6"/>
        <end position="25"/>
    </location>
</feature>
<evidence type="ECO:0000256" key="1">
    <source>
        <dbReference type="SAM" id="Phobius"/>
    </source>
</evidence>
<protein>
    <submittedName>
        <fullName evidence="2">Uncharacterized protein</fullName>
    </submittedName>
</protein>
<feature type="transmembrane region" description="Helical" evidence="1">
    <location>
        <begin position="49"/>
        <end position="66"/>
    </location>
</feature>
<dbReference type="EMBL" id="JAHLFV010000190">
    <property type="protein sequence ID" value="MBU3850525.1"/>
    <property type="molecule type" value="Genomic_DNA"/>
</dbReference>
<comment type="caution">
    <text evidence="2">The sequence shown here is derived from an EMBL/GenBank/DDBJ whole genome shotgun (WGS) entry which is preliminary data.</text>
</comment>
<reference evidence="2" key="1">
    <citation type="journal article" date="2021" name="PeerJ">
        <title>Extensive microbial diversity within the chicken gut microbiome revealed by metagenomics and culture.</title>
        <authorList>
            <person name="Gilroy R."/>
            <person name="Ravi A."/>
            <person name="Getino M."/>
            <person name="Pursley I."/>
            <person name="Horton D.L."/>
            <person name="Alikhan N.F."/>
            <person name="Baker D."/>
            <person name="Gharbi K."/>
            <person name="Hall N."/>
            <person name="Watson M."/>
            <person name="Adriaenssens E.M."/>
            <person name="Foster-Nyarko E."/>
            <person name="Jarju S."/>
            <person name="Secka A."/>
            <person name="Antonio M."/>
            <person name="Oren A."/>
            <person name="Chaudhuri R.R."/>
            <person name="La Ragione R."/>
            <person name="Hildebrand F."/>
            <person name="Pallen M.J."/>
        </authorList>
    </citation>
    <scope>NUCLEOTIDE SEQUENCE</scope>
    <source>
        <strain evidence="2">Gambia15-2214</strain>
    </source>
</reference>
<gene>
    <name evidence="2" type="ORF">IAA16_08170</name>
</gene>
<evidence type="ECO:0000313" key="3">
    <source>
        <dbReference type="Proteomes" id="UP000823914"/>
    </source>
</evidence>
<organism evidence="2 3">
    <name type="scientific">Candidatus Treponema excrementipullorum</name>
    <dbReference type="NCBI Taxonomy" id="2838768"/>
    <lineage>
        <taxon>Bacteria</taxon>
        <taxon>Pseudomonadati</taxon>
        <taxon>Spirochaetota</taxon>
        <taxon>Spirochaetia</taxon>
        <taxon>Spirochaetales</taxon>
        <taxon>Treponemataceae</taxon>
        <taxon>Treponema</taxon>
    </lineage>
</organism>
<name>A0A9E2L2G6_9SPIR</name>
<keyword evidence="1" id="KW-0812">Transmembrane</keyword>
<dbReference type="Proteomes" id="UP000823914">
    <property type="component" value="Unassembled WGS sequence"/>
</dbReference>
<sequence length="176" mass="20095">MDENLQLTFRIVAYSIYCIVIISWLPRKRKKAAELGDCILPLKKRGKNYFWIALAVAPTLIFLQRFRDFGPFINTILSLCAILSAELVMKERISSLLSGVYKNGIVVDGRFILFSDILALPTIAYEHEEETQDDFYRQSLKIVTEQSGEIYVGFSSVQERENAVATILAQEPRLKP</sequence>
<dbReference type="AlphaFoldDB" id="A0A9E2L2G6"/>
<proteinExistence type="predicted"/>
<evidence type="ECO:0000313" key="2">
    <source>
        <dbReference type="EMBL" id="MBU3850525.1"/>
    </source>
</evidence>
<accession>A0A9E2L2G6</accession>
<reference evidence="2" key="2">
    <citation type="submission" date="2021-04" db="EMBL/GenBank/DDBJ databases">
        <authorList>
            <person name="Gilroy R."/>
        </authorList>
    </citation>
    <scope>NUCLEOTIDE SEQUENCE</scope>
    <source>
        <strain evidence="2">Gambia15-2214</strain>
    </source>
</reference>
<keyword evidence="1" id="KW-0472">Membrane</keyword>
<keyword evidence="1" id="KW-1133">Transmembrane helix</keyword>